<evidence type="ECO:0000313" key="1">
    <source>
        <dbReference type="EMBL" id="KGF56156.1"/>
    </source>
</evidence>
<evidence type="ECO:0000313" key="2">
    <source>
        <dbReference type="Proteomes" id="UP000029585"/>
    </source>
</evidence>
<dbReference type="InterPro" id="IPR036614">
    <property type="entry name" value="RusA-like_sf"/>
</dbReference>
<reference evidence="1 2" key="1">
    <citation type="submission" date="2011-08" db="EMBL/GenBank/DDBJ databases">
        <title>The Genome Sequence of Clostridium orbiscindens 1_3_50AFAA.</title>
        <authorList>
            <consortium name="The Broad Institute Genome Sequencing Platform"/>
            <person name="Earl A."/>
            <person name="Ward D."/>
            <person name="Feldgarden M."/>
            <person name="Gevers D."/>
            <person name="Daigneault M."/>
            <person name="Strauss J."/>
            <person name="Allen-Vercoe E."/>
            <person name="Young S.K."/>
            <person name="Zeng Q."/>
            <person name="Gargeya S."/>
            <person name="Fitzgerald M."/>
            <person name="Haas B."/>
            <person name="Abouelleil A."/>
            <person name="Alvarado L."/>
            <person name="Arachchi H.M."/>
            <person name="Berlin A."/>
            <person name="Brown A."/>
            <person name="Chapman S.B."/>
            <person name="Chen Z."/>
            <person name="Dunbar C."/>
            <person name="Freedman E."/>
            <person name="Gearin G."/>
            <person name="Gellesch M."/>
            <person name="Goldberg J."/>
            <person name="Griggs A."/>
            <person name="Gujja S."/>
            <person name="Heiman D."/>
            <person name="Howarth C."/>
            <person name="Larson L."/>
            <person name="Lui A."/>
            <person name="MacDonald P.J.P."/>
            <person name="Montmayeur A."/>
            <person name="Murphy C."/>
            <person name="Neiman D."/>
            <person name="Pearson M."/>
            <person name="Priest M."/>
            <person name="Roberts A."/>
            <person name="Saif S."/>
            <person name="Shea T."/>
            <person name="Shenoy N."/>
            <person name="Sisk P."/>
            <person name="Stolte C."/>
            <person name="Sykes S."/>
            <person name="Wortman J."/>
            <person name="Nusbaum C."/>
            <person name="Birren B."/>
        </authorList>
    </citation>
    <scope>NUCLEOTIDE SEQUENCE [LARGE SCALE GENOMIC DNA]</scope>
    <source>
        <strain evidence="1 2">1_3_50AFAA</strain>
    </source>
</reference>
<dbReference type="GO" id="GO:0006281">
    <property type="term" value="P:DNA repair"/>
    <property type="evidence" value="ECO:0007669"/>
    <property type="project" value="InterPro"/>
</dbReference>
<dbReference type="GO" id="GO:0000287">
    <property type="term" value="F:magnesium ion binding"/>
    <property type="evidence" value="ECO:0007669"/>
    <property type="project" value="InterPro"/>
</dbReference>
<dbReference type="EMBL" id="ADLO01000047">
    <property type="protein sequence ID" value="KGF56156.1"/>
    <property type="molecule type" value="Genomic_DNA"/>
</dbReference>
<name>A0A096BAT5_FLAPL</name>
<gene>
    <name evidence="1" type="ORF">HMPREF9460_01358</name>
</gene>
<dbReference type="Gene3D" id="3.30.1330.70">
    <property type="entry name" value="Holliday junction resolvase RusA"/>
    <property type="match status" value="1"/>
</dbReference>
<dbReference type="InterPro" id="IPR008822">
    <property type="entry name" value="Endonuclease_RusA-like"/>
</dbReference>
<accession>A0A096BAT5</accession>
<dbReference type="GO" id="GO:0006310">
    <property type="term" value="P:DNA recombination"/>
    <property type="evidence" value="ECO:0007669"/>
    <property type="project" value="InterPro"/>
</dbReference>
<dbReference type="PATRIC" id="fig|742738.3.peg.1405"/>
<keyword evidence="2" id="KW-1185">Reference proteome</keyword>
<dbReference type="HOGENOM" id="CLU_124338_0_0_9"/>
<dbReference type="SUPFAM" id="SSF103084">
    <property type="entry name" value="Holliday junction resolvase RusA"/>
    <property type="match status" value="1"/>
</dbReference>
<dbReference type="AlphaFoldDB" id="A0A096BAT5"/>
<comment type="caution">
    <text evidence="1">The sequence shown here is derived from an EMBL/GenBank/DDBJ whole genome shotgun (WGS) entry which is preliminary data.</text>
</comment>
<proteinExistence type="predicted"/>
<sequence length="187" mass="21400">MRIEFFMPMKPPTVTHQEKKWRVVKGKPVPYEPPEVRAARSKLTAHLAGHRPVEPLAGAVRLLVKWCFPRGQHEDGEYRTTRPDTDNLQKLLKDCMTAVGFWRDDAQVSSEIVEKVWAEVPGIYVCMEQINARENCQAIANLEVLICAGCAEDGKWEWEYQNGAECPCTYCKRRAADCYHRPPEVSP</sequence>
<organism evidence="1 2">
    <name type="scientific">Flavonifractor plautii 1_3_50AFAA</name>
    <dbReference type="NCBI Taxonomy" id="742738"/>
    <lineage>
        <taxon>Bacteria</taxon>
        <taxon>Bacillati</taxon>
        <taxon>Bacillota</taxon>
        <taxon>Clostridia</taxon>
        <taxon>Eubacteriales</taxon>
        <taxon>Oscillospiraceae</taxon>
        <taxon>Flavonifractor</taxon>
    </lineage>
</organism>
<dbReference type="eggNOG" id="COG4570">
    <property type="taxonomic scope" value="Bacteria"/>
</dbReference>
<dbReference type="Pfam" id="PF05866">
    <property type="entry name" value="RusA"/>
    <property type="match status" value="1"/>
</dbReference>
<dbReference type="RefSeq" id="WP_080744431.1">
    <property type="nucleotide sequence ID" value="NZ_KN174162.1"/>
</dbReference>
<protein>
    <submittedName>
        <fullName evidence="1">Uncharacterized protein</fullName>
    </submittedName>
</protein>
<dbReference type="Proteomes" id="UP000029585">
    <property type="component" value="Unassembled WGS sequence"/>
</dbReference>